<accession>A0A494XIV6</accession>
<protein>
    <submittedName>
        <fullName evidence="1">Uncharacterized protein</fullName>
    </submittedName>
</protein>
<dbReference type="Proteomes" id="UP000282076">
    <property type="component" value="Unassembled WGS sequence"/>
</dbReference>
<name>A0A494XIV6_9BACL</name>
<dbReference type="RefSeq" id="WP_120979303.1">
    <property type="nucleotide sequence ID" value="NZ_RBZM01000010.1"/>
</dbReference>
<gene>
    <name evidence="1" type="ORF">D7Z26_22705</name>
</gene>
<evidence type="ECO:0000313" key="2">
    <source>
        <dbReference type="Proteomes" id="UP000282076"/>
    </source>
</evidence>
<dbReference type="OrthoDB" id="2361182at2"/>
<proteinExistence type="predicted"/>
<keyword evidence="2" id="KW-1185">Reference proteome</keyword>
<reference evidence="1 2" key="1">
    <citation type="submission" date="2018-10" db="EMBL/GenBank/DDBJ databases">
        <title>Cohnella sp. M2MS4P-1, whole genome shotgun sequence.</title>
        <authorList>
            <person name="Tuo L."/>
        </authorList>
    </citation>
    <scope>NUCLEOTIDE SEQUENCE [LARGE SCALE GENOMIC DNA]</scope>
    <source>
        <strain evidence="1 2">M2MS4P-1</strain>
    </source>
</reference>
<organism evidence="1 2">
    <name type="scientific">Cohnella endophytica</name>
    <dbReference type="NCBI Taxonomy" id="2419778"/>
    <lineage>
        <taxon>Bacteria</taxon>
        <taxon>Bacillati</taxon>
        <taxon>Bacillota</taxon>
        <taxon>Bacilli</taxon>
        <taxon>Bacillales</taxon>
        <taxon>Paenibacillaceae</taxon>
        <taxon>Cohnella</taxon>
    </lineage>
</organism>
<sequence>MEWNYYDTFIEVAADCPTERGKVPPDKKNGKSKPGIEYELIADHPYTYTQEEILYQTYIRQKEFSEEELSARGEEIRAAFFGKPQACMRASMLPKKYGWGLHFDSDGKVAIIPRESAEYDRLANLEDDRLKRLKAMRNSRAKT</sequence>
<dbReference type="InterPro" id="IPR046155">
    <property type="entry name" value="DUF6157"/>
</dbReference>
<evidence type="ECO:0000313" key="1">
    <source>
        <dbReference type="EMBL" id="RKP48014.1"/>
    </source>
</evidence>
<dbReference type="AlphaFoldDB" id="A0A494XIV6"/>
<dbReference type="EMBL" id="RBZM01000010">
    <property type="protein sequence ID" value="RKP48014.1"/>
    <property type="molecule type" value="Genomic_DNA"/>
</dbReference>
<dbReference type="Pfam" id="PF19654">
    <property type="entry name" value="DUF6157"/>
    <property type="match status" value="1"/>
</dbReference>
<comment type="caution">
    <text evidence="1">The sequence shown here is derived from an EMBL/GenBank/DDBJ whole genome shotgun (WGS) entry which is preliminary data.</text>
</comment>